<dbReference type="EMBL" id="CM042042">
    <property type="protein sequence ID" value="KAI3704299.1"/>
    <property type="molecule type" value="Genomic_DNA"/>
</dbReference>
<reference evidence="2" key="1">
    <citation type="journal article" date="2022" name="Mol. Ecol. Resour.">
        <title>The genomes of chicory, endive, great burdock and yacon provide insights into Asteraceae palaeo-polyploidization history and plant inulin production.</title>
        <authorList>
            <person name="Fan W."/>
            <person name="Wang S."/>
            <person name="Wang H."/>
            <person name="Wang A."/>
            <person name="Jiang F."/>
            <person name="Liu H."/>
            <person name="Zhao H."/>
            <person name="Xu D."/>
            <person name="Zhang Y."/>
        </authorList>
    </citation>
    <scope>NUCLEOTIDE SEQUENCE [LARGE SCALE GENOMIC DNA]</scope>
    <source>
        <strain evidence="2">cv. Yunnan</strain>
    </source>
</reference>
<sequence>MAITHFLLQSNINSNPMLQQTFHLRPLCFPSTKRPCIAIKNKHSPCCIKASPKFNIKCSIMNYKAKGEEGNNLNGVIWRSMGNVMKALQITLITMGLLFLYNHHQCRLAVAATGGRMGGRLSSSSSSSRSSGSTSYSSRSSRPSYTSSTSYSTQTSPMTTANEVEPNAFQVIRTSFVVFFVLYLLSKCLDGDQDTAKSTVLMLQVGSLGTGRSLQKDLNRIAETVDTSTSKGFSYVLQETIVSLLQHSDYCISGYSSVDVNKGVKEGEKRFDQLSIEERGKFDEETLVNVNNIRMKSATSQSSNGLRNEYIVVTIIVAARGVLELSPVKNSEQLKKALQKLASIPTSNLIGVEVLWTPQKEDDSLTEQEMLKDYPLLHPL</sequence>
<organism evidence="1 2">
    <name type="scientific">Smallanthus sonchifolius</name>
    <dbReference type="NCBI Taxonomy" id="185202"/>
    <lineage>
        <taxon>Eukaryota</taxon>
        <taxon>Viridiplantae</taxon>
        <taxon>Streptophyta</taxon>
        <taxon>Embryophyta</taxon>
        <taxon>Tracheophyta</taxon>
        <taxon>Spermatophyta</taxon>
        <taxon>Magnoliopsida</taxon>
        <taxon>eudicotyledons</taxon>
        <taxon>Gunneridae</taxon>
        <taxon>Pentapetalae</taxon>
        <taxon>asterids</taxon>
        <taxon>campanulids</taxon>
        <taxon>Asterales</taxon>
        <taxon>Asteraceae</taxon>
        <taxon>Asteroideae</taxon>
        <taxon>Heliantheae alliance</taxon>
        <taxon>Millerieae</taxon>
        <taxon>Smallanthus</taxon>
    </lineage>
</organism>
<evidence type="ECO:0000313" key="1">
    <source>
        <dbReference type="EMBL" id="KAI3704299.1"/>
    </source>
</evidence>
<comment type="caution">
    <text evidence="1">The sequence shown here is derived from an EMBL/GenBank/DDBJ whole genome shotgun (WGS) entry which is preliminary data.</text>
</comment>
<proteinExistence type="predicted"/>
<reference evidence="1 2" key="2">
    <citation type="journal article" date="2022" name="Mol. Ecol. Resour.">
        <title>The genomes of chicory, endive, great burdock and yacon provide insights into Asteraceae paleo-polyploidization history and plant inulin production.</title>
        <authorList>
            <person name="Fan W."/>
            <person name="Wang S."/>
            <person name="Wang H."/>
            <person name="Wang A."/>
            <person name="Jiang F."/>
            <person name="Liu H."/>
            <person name="Zhao H."/>
            <person name="Xu D."/>
            <person name="Zhang Y."/>
        </authorList>
    </citation>
    <scope>NUCLEOTIDE SEQUENCE [LARGE SCALE GENOMIC DNA]</scope>
    <source>
        <strain evidence="2">cv. Yunnan</strain>
        <tissue evidence="1">Leaves</tissue>
    </source>
</reference>
<evidence type="ECO:0000313" key="2">
    <source>
        <dbReference type="Proteomes" id="UP001056120"/>
    </source>
</evidence>
<gene>
    <name evidence="1" type="ORF">L1987_74515</name>
</gene>
<accession>A0ACB9A2W2</accession>
<keyword evidence="2" id="KW-1185">Reference proteome</keyword>
<name>A0ACB9A2W2_9ASTR</name>
<protein>
    <submittedName>
        <fullName evidence="1">Uncharacterized protein</fullName>
    </submittedName>
</protein>
<dbReference type="Proteomes" id="UP001056120">
    <property type="component" value="Linkage Group LG25"/>
</dbReference>